<dbReference type="SUPFAM" id="SSF53098">
    <property type="entry name" value="Ribonuclease H-like"/>
    <property type="match status" value="1"/>
</dbReference>
<feature type="non-terminal residue" evidence="6">
    <location>
        <position position="224"/>
    </location>
</feature>
<dbReference type="GO" id="GO:0008270">
    <property type="term" value="F:zinc ion binding"/>
    <property type="evidence" value="ECO:0007669"/>
    <property type="project" value="UniProtKB-KW"/>
</dbReference>
<evidence type="ECO:0000256" key="2">
    <source>
        <dbReference type="ARBA" id="ARBA00022723"/>
    </source>
</evidence>
<dbReference type="Proteomes" id="UP001529510">
    <property type="component" value="Unassembled WGS sequence"/>
</dbReference>
<keyword evidence="3" id="KW-0863">Zinc-finger</keyword>
<protein>
    <recommendedName>
        <fullName evidence="8">Zinc finger BED domain-containing protein 4</fullName>
    </recommendedName>
</protein>
<dbReference type="GO" id="GO:0005634">
    <property type="term" value="C:nucleus"/>
    <property type="evidence" value="ECO:0007669"/>
    <property type="project" value="UniProtKB-SubCell"/>
</dbReference>
<evidence type="ECO:0000256" key="1">
    <source>
        <dbReference type="ARBA" id="ARBA00004123"/>
    </source>
</evidence>
<dbReference type="AlphaFoldDB" id="A0ABD0QKT0"/>
<dbReference type="PANTHER" id="PTHR46481:SF10">
    <property type="entry name" value="ZINC FINGER BED DOMAIN-CONTAINING PROTEIN 39"/>
    <property type="match status" value="1"/>
</dbReference>
<name>A0ABD0QKT0_CIRMR</name>
<dbReference type="EMBL" id="JAMKFB020000008">
    <property type="protein sequence ID" value="KAL0186477.1"/>
    <property type="molecule type" value="Genomic_DNA"/>
</dbReference>
<keyword evidence="5" id="KW-0539">Nucleus</keyword>
<dbReference type="InterPro" id="IPR012337">
    <property type="entry name" value="RNaseH-like_sf"/>
</dbReference>
<dbReference type="InterPro" id="IPR052035">
    <property type="entry name" value="ZnF_BED_domain_contain"/>
</dbReference>
<sequence length="224" mass="25207">MLDQWHIPLNKVHVILRDNASNMKKAMDNMGVRSLGCFAHTLQLVVNEGLLPQRSVSDAIAIGRQIVGHFKHSPLAYSRLQDIQLQMQMQPKRLQQDVKTRWNSTYLMIQSLLEQKRVLGAYIADNDLPSTLTANQWALLEKTSIVLAPFEELTRKVSSATASTADVIPAVTVLKRILAKEGDADTGIKTMKKTLLEAVNRRFDSVEDEPLYALATLLDPRYKD</sequence>
<evidence type="ECO:0000256" key="5">
    <source>
        <dbReference type="ARBA" id="ARBA00023242"/>
    </source>
</evidence>
<dbReference type="PANTHER" id="PTHR46481">
    <property type="entry name" value="ZINC FINGER BED DOMAIN-CONTAINING PROTEIN 4"/>
    <property type="match status" value="1"/>
</dbReference>
<keyword evidence="4" id="KW-0862">Zinc</keyword>
<evidence type="ECO:0008006" key="8">
    <source>
        <dbReference type="Google" id="ProtNLM"/>
    </source>
</evidence>
<keyword evidence="7" id="KW-1185">Reference proteome</keyword>
<evidence type="ECO:0000256" key="4">
    <source>
        <dbReference type="ARBA" id="ARBA00022833"/>
    </source>
</evidence>
<comment type="caution">
    <text evidence="6">The sequence shown here is derived from an EMBL/GenBank/DDBJ whole genome shotgun (WGS) entry which is preliminary data.</text>
</comment>
<proteinExistence type="predicted"/>
<evidence type="ECO:0000313" key="7">
    <source>
        <dbReference type="Proteomes" id="UP001529510"/>
    </source>
</evidence>
<comment type="subcellular location">
    <subcellularLocation>
        <location evidence="1">Nucleus</location>
    </subcellularLocation>
</comment>
<accession>A0ABD0QKT0</accession>
<keyword evidence="2" id="KW-0479">Metal-binding</keyword>
<evidence type="ECO:0000313" key="6">
    <source>
        <dbReference type="EMBL" id="KAL0186477.1"/>
    </source>
</evidence>
<evidence type="ECO:0000256" key="3">
    <source>
        <dbReference type="ARBA" id="ARBA00022771"/>
    </source>
</evidence>
<organism evidence="6 7">
    <name type="scientific">Cirrhinus mrigala</name>
    <name type="common">Mrigala</name>
    <dbReference type="NCBI Taxonomy" id="683832"/>
    <lineage>
        <taxon>Eukaryota</taxon>
        <taxon>Metazoa</taxon>
        <taxon>Chordata</taxon>
        <taxon>Craniata</taxon>
        <taxon>Vertebrata</taxon>
        <taxon>Euteleostomi</taxon>
        <taxon>Actinopterygii</taxon>
        <taxon>Neopterygii</taxon>
        <taxon>Teleostei</taxon>
        <taxon>Ostariophysi</taxon>
        <taxon>Cypriniformes</taxon>
        <taxon>Cyprinidae</taxon>
        <taxon>Labeoninae</taxon>
        <taxon>Labeonini</taxon>
        <taxon>Cirrhinus</taxon>
    </lineage>
</organism>
<gene>
    <name evidence="6" type="ORF">M9458_018147</name>
</gene>
<reference evidence="6 7" key="1">
    <citation type="submission" date="2024-05" db="EMBL/GenBank/DDBJ databases">
        <title>Genome sequencing and assembly of Indian major carp, Cirrhinus mrigala (Hamilton, 1822).</title>
        <authorList>
            <person name="Mohindra V."/>
            <person name="Chowdhury L.M."/>
            <person name="Lal K."/>
            <person name="Jena J.K."/>
        </authorList>
    </citation>
    <scope>NUCLEOTIDE SEQUENCE [LARGE SCALE GENOMIC DNA]</scope>
    <source>
        <strain evidence="6">CM1030</strain>
        <tissue evidence="6">Blood</tissue>
    </source>
</reference>